<comment type="caution">
    <text evidence="1">The sequence shown here is derived from an EMBL/GenBank/DDBJ whole genome shotgun (WGS) entry which is preliminary data.</text>
</comment>
<organism evidence="1 2">
    <name type="scientific">Candidatus Galacturonatibacter soehngenii</name>
    <dbReference type="NCBI Taxonomy" id="2307010"/>
    <lineage>
        <taxon>Bacteria</taxon>
        <taxon>Bacillati</taxon>
        <taxon>Bacillota</taxon>
        <taxon>Clostridia</taxon>
        <taxon>Lachnospirales</taxon>
        <taxon>Lachnospiraceae</taxon>
        <taxon>Candidatus Galacturonatibacter</taxon>
    </lineage>
</organism>
<reference evidence="1 2" key="2">
    <citation type="submission" date="2020-02" db="EMBL/GenBank/DDBJ databases">
        <title>Candidatus Galacturonibacter soehngenii shows hetero-acetogenic catabolism of galacturonic acid but lacks a canonical carbon monoxide dehydrogenase/acetyl-CoA synthase complex.</title>
        <authorList>
            <person name="Diender M."/>
            <person name="Stouten G.R."/>
            <person name="Petersen J.F."/>
            <person name="Nielsen P.H."/>
            <person name="Dueholm M.S."/>
            <person name="Pronk J.T."/>
            <person name="Van Loosdrecht M.C.M."/>
        </authorList>
    </citation>
    <scope>NUCLEOTIDE SEQUENCE [LARGE SCALE GENOMIC DNA]</scope>
    <source>
        <strain evidence="1">GalUA</strain>
    </source>
</reference>
<sequence>MSKINVQINKTLKLSNVMIKKLQDDEIEKFQLEVGKIQNYIKAKGAMPVGPLIQHTNVFVNGSGELDMEIKLLLQSNNFIHNIEPPYQMESLIRVKNCMYARFQGEESNLKFAYDKINLIAFEEDIQLKGDSYTVFVDQQDDFIIADVFMERAD</sequence>
<evidence type="ECO:0000313" key="2">
    <source>
        <dbReference type="Proteomes" id="UP000461768"/>
    </source>
</evidence>
<gene>
    <name evidence="1" type="ORF">F7O84_16175</name>
</gene>
<proteinExistence type="predicted"/>
<name>A0A7V7QI91_9FIRM</name>
<evidence type="ECO:0000313" key="1">
    <source>
        <dbReference type="EMBL" id="KAB1435911.1"/>
    </source>
</evidence>
<dbReference type="Proteomes" id="UP000461768">
    <property type="component" value="Unassembled WGS sequence"/>
</dbReference>
<keyword evidence="2" id="KW-1185">Reference proteome</keyword>
<dbReference type="AlphaFoldDB" id="A0A7V7QI91"/>
<dbReference type="OrthoDB" id="2004844at2"/>
<accession>A0A7V7QI91</accession>
<dbReference type="EMBL" id="WAGX01000007">
    <property type="protein sequence ID" value="KAB1435911.1"/>
    <property type="molecule type" value="Genomic_DNA"/>
</dbReference>
<protein>
    <submittedName>
        <fullName evidence="1">Uncharacterized protein</fullName>
    </submittedName>
</protein>
<dbReference type="RefSeq" id="WP_151147644.1">
    <property type="nucleotide sequence ID" value="NZ_WAGX01000007.1"/>
</dbReference>
<reference evidence="1 2" key="1">
    <citation type="submission" date="2019-09" db="EMBL/GenBank/DDBJ databases">
        <authorList>
            <person name="Valk L.C."/>
        </authorList>
    </citation>
    <scope>NUCLEOTIDE SEQUENCE [LARGE SCALE GENOMIC DNA]</scope>
    <source>
        <strain evidence="1">GalUA</strain>
    </source>
</reference>